<feature type="chain" id="PRO_5016838693" evidence="1">
    <location>
        <begin position="25"/>
        <end position="115"/>
    </location>
</feature>
<name>A0A381L5V7_BLUGR</name>
<dbReference type="EMBL" id="UIGY01000046">
    <property type="protein sequence ID" value="SUZ09284.1"/>
    <property type="molecule type" value="Genomic_DNA"/>
</dbReference>
<keyword evidence="1" id="KW-0732">Signal</keyword>
<sequence length="115" mass="12895">MKFISTVTAAALAGLLLLVPAACGNRHYICDRGDPIDEVVALRAMNNAFMIEHSHEHPAIPTGEPQWSFFFTKSLNAHRLGIACYLLQVYGDPPNYQLSQSFKKEWRLCSLEDKS</sequence>
<feature type="signal peptide" evidence="1">
    <location>
        <begin position="1"/>
        <end position="24"/>
    </location>
</feature>
<evidence type="ECO:0000256" key="1">
    <source>
        <dbReference type="SAM" id="SignalP"/>
    </source>
</evidence>
<organism evidence="2">
    <name type="scientific">Blumeria graminis f. sp. tritici 96224</name>
    <dbReference type="NCBI Taxonomy" id="1268274"/>
    <lineage>
        <taxon>Eukaryota</taxon>
        <taxon>Fungi</taxon>
        <taxon>Dikarya</taxon>
        <taxon>Ascomycota</taxon>
        <taxon>Pezizomycotina</taxon>
        <taxon>Leotiomycetes</taxon>
        <taxon>Erysiphales</taxon>
        <taxon>Erysiphaceae</taxon>
        <taxon>Blumeria</taxon>
    </lineage>
</organism>
<proteinExistence type="predicted"/>
<accession>A0A381L5V7</accession>
<evidence type="ECO:0000313" key="2">
    <source>
        <dbReference type="EMBL" id="SUZ09284.1"/>
    </source>
</evidence>
<reference evidence="2" key="1">
    <citation type="submission" date="2018-07" db="EMBL/GenBank/DDBJ databases">
        <authorList>
            <person name="Quirk P.G."/>
            <person name="Krulwich T.A."/>
        </authorList>
    </citation>
    <scope>NUCLEOTIDE SEQUENCE</scope>
    <source>
        <strain evidence="2">96224</strain>
    </source>
</reference>
<protein>
    <submittedName>
        <fullName evidence="2">BgtE-20119</fullName>
    </submittedName>
</protein>
<dbReference type="AlphaFoldDB" id="A0A381L5V7"/>
<gene>
    <name evidence="2" type="ORF">BGT96224V2_LOCUS2445</name>
</gene>